<feature type="transmembrane region" description="Helical" evidence="1">
    <location>
        <begin position="243"/>
        <end position="261"/>
    </location>
</feature>
<keyword evidence="4" id="KW-1185">Reference proteome</keyword>
<gene>
    <name evidence="3" type="ORF">BL253_02020</name>
</gene>
<organism evidence="3 4">
    <name type="scientific">Pseudofrankia asymbiotica</name>
    <dbReference type="NCBI Taxonomy" id="1834516"/>
    <lineage>
        <taxon>Bacteria</taxon>
        <taxon>Bacillati</taxon>
        <taxon>Actinomycetota</taxon>
        <taxon>Actinomycetes</taxon>
        <taxon>Frankiales</taxon>
        <taxon>Frankiaceae</taxon>
        <taxon>Pseudofrankia</taxon>
    </lineage>
</organism>
<comment type="caution">
    <text evidence="3">The sequence shown here is derived from an EMBL/GenBank/DDBJ whole genome shotgun (WGS) entry which is preliminary data.</text>
</comment>
<dbReference type="InterPro" id="IPR003675">
    <property type="entry name" value="Rce1/LyrA-like_dom"/>
</dbReference>
<feature type="transmembrane region" description="Helical" evidence="1">
    <location>
        <begin position="12"/>
        <end position="30"/>
    </location>
</feature>
<feature type="domain" description="CAAX prenyl protease 2/Lysostaphin resistance protein A-like" evidence="2">
    <location>
        <begin position="119"/>
        <end position="217"/>
    </location>
</feature>
<sequence>MINRGLAARQVTIFIGLAFAAEIAIAVLLPGRDGPAPLLSIFVPTLAVVAVTFGFTPRGRRREIWSGMGLNRAGWRLWPAAILLPSLVVAVPYVIAWAAGMIGVHEVLLTVPDLFLEGAVFTVVILGEEIGWRGFLLPRLQSFLPRGRAAVTTGFLHGLFHVPLLTLTASYDADGNRWIVTPVVVLAVTCAGVFYAWIRDAGGSIWPVAVAHNMVNTALDYASTVAVASSPSALAYVAGESGLGTLAVIAVVAGCLLVGPYRPTASAIAGHRDVEIGTVPVVTETEMGRNGTDQPALAGPAVST</sequence>
<evidence type="ECO:0000259" key="2">
    <source>
        <dbReference type="Pfam" id="PF02517"/>
    </source>
</evidence>
<feature type="transmembrane region" description="Helical" evidence="1">
    <location>
        <begin position="149"/>
        <end position="171"/>
    </location>
</feature>
<evidence type="ECO:0000313" key="3">
    <source>
        <dbReference type="EMBL" id="ONH33373.1"/>
    </source>
</evidence>
<feature type="transmembrane region" description="Helical" evidence="1">
    <location>
        <begin position="36"/>
        <end position="56"/>
    </location>
</feature>
<protein>
    <recommendedName>
        <fullName evidence="2">CAAX prenyl protease 2/Lysostaphin resistance protein A-like domain-containing protein</fullName>
    </recommendedName>
</protein>
<evidence type="ECO:0000313" key="4">
    <source>
        <dbReference type="Proteomes" id="UP000188929"/>
    </source>
</evidence>
<feature type="transmembrane region" description="Helical" evidence="1">
    <location>
        <begin position="177"/>
        <end position="198"/>
    </location>
</feature>
<name>A0A1V2IJK4_9ACTN</name>
<evidence type="ECO:0000256" key="1">
    <source>
        <dbReference type="SAM" id="Phobius"/>
    </source>
</evidence>
<feature type="transmembrane region" description="Helical" evidence="1">
    <location>
        <begin position="119"/>
        <end position="137"/>
    </location>
</feature>
<keyword evidence="1" id="KW-0472">Membrane</keyword>
<dbReference type="RefSeq" id="WP_076813058.1">
    <property type="nucleotide sequence ID" value="NZ_MOMC01000005.1"/>
</dbReference>
<reference evidence="4" key="1">
    <citation type="submission" date="2016-10" db="EMBL/GenBank/DDBJ databases">
        <title>Frankia sp. NRRL B-16386 Genome sequencing.</title>
        <authorList>
            <person name="Ghodhbane-Gtari F."/>
            <person name="Swanson E."/>
            <person name="Gueddou A."/>
            <person name="Hezbri K."/>
            <person name="Ktari K."/>
            <person name="Nouioui I."/>
            <person name="Morris K."/>
            <person name="Simpson S."/>
            <person name="Abebe-Akele F."/>
            <person name="Thomas K."/>
            <person name="Gtari M."/>
            <person name="Tisa L.S."/>
        </authorList>
    </citation>
    <scope>NUCLEOTIDE SEQUENCE [LARGE SCALE GENOMIC DNA]</scope>
    <source>
        <strain evidence="4">NRRL B-16386</strain>
    </source>
</reference>
<accession>A0A1V2IJK4</accession>
<dbReference type="InterPro" id="IPR042150">
    <property type="entry name" value="MmRce1-like"/>
</dbReference>
<dbReference type="EMBL" id="MOMC01000005">
    <property type="protein sequence ID" value="ONH33373.1"/>
    <property type="molecule type" value="Genomic_DNA"/>
</dbReference>
<feature type="transmembrane region" description="Helical" evidence="1">
    <location>
        <begin position="77"/>
        <end position="99"/>
    </location>
</feature>
<dbReference type="AlphaFoldDB" id="A0A1V2IJK4"/>
<proteinExistence type="predicted"/>
<dbReference type="PANTHER" id="PTHR35797">
    <property type="entry name" value="PROTEASE-RELATED"/>
    <property type="match status" value="1"/>
</dbReference>
<dbReference type="PANTHER" id="PTHR35797:SF1">
    <property type="entry name" value="PROTEASE"/>
    <property type="match status" value="1"/>
</dbReference>
<dbReference type="GO" id="GO:0004175">
    <property type="term" value="F:endopeptidase activity"/>
    <property type="evidence" value="ECO:0007669"/>
    <property type="project" value="UniProtKB-ARBA"/>
</dbReference>
<keyword evidence="1" id="KW-0812">Transmembrane</keyword>
<dbReference type="GO" id="GO:0080120">
    <property type="term" value="P:CAAX-box protein maturation"/>
    <property type="evidence" value="ECO:0007669"/>
    <property type="project" value="UniProtKB-ARBA"/>
</dbReference>
<dbReference type="STRING" id="1834516.BL253_02020"/>
<dbReference type="OrthoDB" id="3693644at2"/>
<dbReference type="Proteomes" id="UP000188929">
    <property type="component" value="Unassembled WGS sequence"/>
</dbReference>
<keyword evidence="1" id="KW-1133">Transmembrane helix</keyword>
<dbReference type="Pfam" id="PF02517">
    <property type="entry name" value="Rce1-like"/>
    <property type="match status" value="1"/>
</dbReference>